<dbReference type="Pfam" id="PF25794">
    <property type="entry name" value="SACS"/>
    <property type="match status" value="3"/>
</dbReference>
<dbReference type="Gene3D" id="1.10.287.110">
    <property type="entry name" value="DnaJ domain"/>
    <property type="match status" value="1"/>
</dbReference>
<accession>A0AAU9WVB3</accession>
<protein>
    <recommendedName>
        <fullName evidence="1">HEPN domain-containing protein</fullName>
    </recommendedName>
</protein>
<feature type="non-terminal residue" evidence="2">
    <location>
        <position position="1"/>
    </location>
</feature>
<organism evidence="2 3">
    <name type="scientific">Pocillopora meandrina</name>
    <dbReference type="NCBI Taxonomy" id="46732"/>
    <lineage>
        <taxon>Eukaryota</taxon>
        <taxon>Metazoa</taxon>
        <taxon>Cnidaria</taxon>
        <taxon>Anthozoa</taxon>
        <taxon>Hexacorallia</taxon>
        <taxon>Scleractinia</taxon>
        <taxon>Astrocoeniina</taxon>
        <taxon>Pocilloporidae</taxon>
        <taxon>Pocillopora</taxon>
    </lineage>
</organism>
<dbReference type="PANTHER" id="PTHR15600">
    <property type="entry name" value="SACSIN"/>
    <property type="match status" value="1"/>
</dbReference>
<dbReference type="Proteomes" id="UP001159428">
    <property type="component" value="Unassembled WGS sequence"/>
</dbReference>
<dbReference type="EMBL" id="CALNXJ010000022">
    <property type="protein sequence ID" value="CAH3127484.1"/>
    <property type="molecule type" value="Genomic_DNA"/>
</dbReference>
<sequence>FFLLANNDDDGFDLIRPSLIQQLRTILDQYPDDGQILKELIQNAEDAHASHVKFLHDKRSHGTAKLHRQSLAQFQGPALYAYNDAQFTKDDWKGIRMLCDSIKVKDPMKVGRFGLGFKSVFHMTDLPSIVSGSQIGVIDPHEKYFSDESGKRTGHRWRLKEDRDIINSIPDQFQPYKEILDCTEDTFKQGSYNGTLFRFPLRREPSKLSQTLYTTQKVHTLFESFEADAHLILLFLQYLESVELFVREETDSDARKTFQVRITDNTLKLVREKRNEFRSKISSGELLPAAVRVTYPITIEAITYSKGTPSASERHSFLVTNYFCGGEISSQFRTLASDQDLSYLPLVGVAMELPERPGKETPDMKGHVFCFLPLPVQKTSLTGLPVHINGFFALSQNRRYIKTPTAEQEDLAEKEGQPLTDKSLLWNQCLLQEAIPKAYASLLLDARDEQNYNVQSEAVYKAWPNTAYVDQKWKRVEKPLFELLLDKSIIYTPAQGGKWLKLTDVIVERLAESDPKELLVNVFLAANENVACLPEHALKAICLHSTLSAEITPSLTRRVLKNVPSSYSNLTRLEKLFLLKFVLKDGYFSDLLGLELLPISNEQFMSFSSTGEVVYISSLAHPRELLPCPQYKFLDESIDEELSRMLDEVAKEGCTQLRHFTKDDVAQLLPTSLPPGWLEGQNILWCPGVGDHPSNDWLGNLWAYLGKNFPSVDELCGFQGLPLLPLDMSEVPIALVRLKQLSHVVVRSLHGDSLDDAIVGALRELGVSIMQGYPGFLGLHPAVSEKFVHPPSVQGVLKAVAAFLFFKPTAVQTMTDDGKRCFRKFVAKASSLSPDDKKILNCIPLFETLSGAFVSKNDALCAAPDEVFPVKTLRDLIDIRENDAKRLAGLLDIKVLTRSEVLLEVIFPDVIGQRYSTEEIDRLMGFVIDRYQVYTAEDGRFQNQLEDLPFVSTKNDRVRPREVFDPRDDFLRRIFVEEDVFPVGKYTQPTALVVLEYLGMKGKGEITGQKVYESAKAVNNITDLSAAETKSSAILSFLTSNPTNLQEIVSGTSGLGELGMHLKSIQWVSVIRQKPDEYPESLPFWGETHTEPYFLKPSDVKYKQAANIIGSTKALVKAEPCRQFTRFFSWNADPAVLDVVQHLQNVISCYSPHDKPRYIIIAQEIYAFLSRADHNEVVAALENVKNLPWIWNGDGFSSPRFLISQKPQINLTPYICSLPSEMARFYELFAKFGLQEKCDDTFLLEVLHLIKEKYDNYPPPSTAEVRKDLQLSVDILNDIKPNVGDRLPPELQEKVLIPTHVEDDAYVKLAPVERCMYCEHEWLERSKHDGEEDDEMDYFYLHPNIPNSTAELLGVRTLMNVMLEPDELDFGEEFGQEEKLTRRLSRLLEDYSDGFAVPKELVQNADDAGATEVRFLYDERTNQDAINCLIDEEMKHCQGPALWAYNDAEFRDEDFTNITKLNGAKKEQETEKIGKFGLGFNAVYNLTDVPMFLSRNFFVIFDPQKFYLGKSIRNKSKPGIKINLNKNTKRLRSLSNQFKPFNGIFDCDLHLNKDDYSYPGTLFRFPLRTKEQAIKSEIKRLHYDNEQMKEFLKLFASGAKTLLLFTQNVVRVSFYHLPKDSTLFCPPSLLFEVSKSLCRRGILRELSFPISLSHAAKKLCKEEQYLLQQSNFLQASSVVAKNAVEADSSMPAVLSSALTINIKSTTTESGKPFVEAEAYMPNESQIWLVASSMGKGLTVQFRKDDMSLLPSAGVAARLTFDDYGKLLPVPVVDQVTADVQHPVGKLFCYLPLPVKTGLPVHVNGAFAVASSRRGLKEKTADDKDSIGVEWNNCLMQDAVCEAYLDLLEDVKTLAADKYQFYSLWPRACEVEQNCEPLARSFYQSLASKDYSLFSNGSQWVNINHVVFLEPNFRYDPKIGELSFEALKFFKKDDTIIIDLPAEVYQSFVSYDLVTRIQEKNYDKSRFFRELFFPNIASVPPHLRDHLVLYALDDKDGELDDLIKTYACIPTSPKGRKLKCPAQLINPTKLAASLFYPEDEMFPFGTTDTFLYGLRLAKLEQLGMLADDLPWPQLTERAQSISVLGGHCSDSALKRAKDLIDHLERNLMHSNENRTSFEFRETFLHARFLPVLQRPESFPLPWKADEFQFNNGRVFMSPTELFPKRVKNLVCCTEPVLDLHLPTIIQEFLQLDRKQVTLDHVKMQLNSAASVSTQDLDSFEIESLKEVCWAAYRYLEEALCNKCITEKEVGELFSGKKFILCEGEFFLTEKVAFELHYDCSPYLRQLPQDLVKRFAGFLKTAGVKAAFDPDDFIASLKQIKHMFGEENLDEKSIQVAVNMAVQLGHILKMRSTQGVKDEGEQETVFLPDSLGVMRPVGDLCMGDCDWIPHESGIHLVNEMIPFPVSARLGVKTRREETLNRLSTGIPFGQSEQLENRLRRILTAYPCQKEILKELLQNADDAQATEICFISDPRQHSDERVFGDSWKLLQGPALCVYNNRPFTEADIVGIQNLGEGSKGDDPNKTGQYGVGFNSVYHLTDVPSFVSCGEEIGNVLCVFDPHYKYVPGATKWKPGRMYREAEKVKKVFPDVFSCYDQKECPVQNSTMFRFPLRTEEMANSSKISKTPVTPEELEDMMKALKEELFEVLIFVNNVRKITLCDIDPATGERINIYSVAAVMSEEDKTKRQEFATYMKNIRKSAEQPSEHYPYDIEVKKCSYVLNLQDNCGNQEKWLVVQQVGFEKQVQLSIKDAYRRGDLGMLPRGGVACLLEKSSTLDEPASKAKKAYCFLPLPLETNLPLHINGHFALNHESRRNLWRDEAGGYRTDWNNALLGDVIASCYLTLLDEVRSFFYFQISPTSAQSKLHCNNDALFTKICEYEKLFPSDISEETYWATLIRSVYRGMDEKGLKLLPVVRVGRLEKNDEETELTWLPPTGEGEEKAFFNNLGASDCFVRKPIRPPFGSDLEKEEKLRTEKIRRFEDILLQTGFNLVKLSLFVYDALKKYGVESHCISPSAVMAFYKTFNDDNPLCCVGLMSFHIKDTPFKGIEDVLLVLSYCKDDENFLENLSGLPLLVTQKKHLHTFSPDNPKYLSRHHGILPQCSDMFVHHDVRLRIFNAAKSQESPVFKRFGVEDFATFLDRTLPREYSTSDRFVAWCPTQISVPNKQWVEAVWKFLGEETESLFKEERKTLSQGEEIERIKTILEPLSNWSILPCTETIKMAPSGKTEHFLVPLNLAKAVLDFSGSDIDADICKLVESLRKLSLAEVNYSFLPTESMYLARKLVASLKTPESVLKSLELKMSTNPKAIEGKLTGIECRNILDYFSRNVERLQERDKRTLMKLPFYQTTHGGFTSTWCETICVLPFGIPREEMEQLGSRLSVVFLEEWKRLLPLYKFLEFKCVSAVDFYCKVILQNMEIFSSTARFTHLKHIREVILPRLSQEGKSDEQKLLGCLSETAFVPFTDGSLKRASFYYKPGHEVFSVLLPKDMFPPEPLNTPEWLQFLMKIGLTCEVSADLFLEFAIEIEREGETQKNDVTYKKSKVLVKHLFSRKNLVEEGLLHSICDIRFIATDPVGAELRAIHPQFGEGRDGQIPYIAFKGSLLPEHGKAAWITASILPQWANPREYHALCNAVISHLHILTEPTMNQVVFHCQNVCSRLAKENEVDATYDQRVTRTSVMLRIYSFLQKNSPSSTFAKERLDHTPCILVQEGQRFVFAKQVVIELYESLEIKPFLYRMPNELSRFSKLFEYLGCSPSVTPSNYVMVLDMLHEQCQDESLHVNEVNCALRAVKGLMETMQDSPDAAQVISLLYLPATCSYSACLDDNSVRLKVTLMKATELIFENTPLYRDRIKNFDAPFVIDFDRADVSCKNNANYEDLIMLLPSNVRPQLMSCVIEEKFLNSSDNAKGFDIGAASSLRKQLHSEQFYRGIVRLLRHVSRGRSLDQNMLITVKSGLERIEFLGMKRIVTHLVHNGVPIKESEREVPYFLEKVLDSGHQFWKVYVNAVDDVDETMSKTSLTLSEVIAEVCNGLLREATMYIPVMLRSPPGKIRSLLDSMGIRQDDSNAKERGDVFPQPGSFIPIAEHNLLNPAFKLFEPGEYVGYELDDPSLHLEEGDAVFIYAVILKDVSGENVSFCEKSYQIDIGHEKELKVARATELYKFHRLQEIASSATVLSEQQGSSPFYHREIFDDISRILEDAWKLSEDIRRQIIKRLILQWHPDKNPGNEVFCTEIFQHIKNEIERLEREQLRRCMETESPHGSYGVYFPFWGARARQYNSQRQEYTENFIRHHGSWSHRSRSWEVPPSFCNTNPQPAQARRWFRQAEADLAAADNDISSAKPSFVWACFKCHQAAEKALKAAQYSLDSNKTNVHNLVQNSLSLDDSQLTTLSGQLESRVGDSTRMRYPDQVNFPEIPSDVYSEEIARDAVDLASRVLENVRRRIR</sequence>
<gene>
    <name evidence="2" type="ORF">PMEA_00012581</name>
</gene>
<dbReference type="GO" id="GO:0030544">
    <property type="term" value="F:Hsp70 protein binding"/>
    <property type="evidence" value="ECO:0007669"/>
    <property type="project" value="TreeGrafter"/>
</dbReference>
<dbReference type="InterPro" id="IPR007842">
    <property type="entry name" value="HEPN_dom"/>
</dbReference>
<proteinExistence type="predicted"/>
<feature type="domain" description="HEPN" evidence="1">
    <location>
        <begin position="4318"/>
        <end position="4431"/>
    </location>
</feature>
<dbReference type="NCBIfam" id="NF047352">
    <property type="entry name" value="P_loop_sacsin"/>
    <property type="match status" value="3"/>
</dbReference>
<dbReference type="PANTHER" id="PTHR15600:SF42">
    <property type="entry name" value="SACSIN"/>
    <property type="match status" value="1"/>
</dbReference>
<keyword evidence="3" id="KW-1185">Reference proteome</keyword>
<evidence type="ECO:0000313" key="3">
    <source>
        <dbReference type="Proteomes" id="UP001159428"/>
    </source>
</evidence>
<dbReference type="InterPro" id="IPR036869">
    <property type="entry name" value="J_dom_sf"/>
</dbReference>
<dbReference type="InterPro" id="IPR058210">
    <property type="entry name" value="SACS/Nov_dom"/>
</dbReference>
<dbReference type="Gene3D" id="1.20.120.330">
    <property type="entry name" value="Nucleotidyltransferases domain 2"/>
    <property type="match status" value="1"/>
</dbReference>
<dbReference type="SUPFAM" id="SSF46565">
    <property type="entry name" value="Chaperone J-domain"/>
    <property type="match status" value="1"/>
</dbReference>
<dbReference type="Pfam" id="PF05168">
    <property type="entry name" value="HEPN"/>
    <property type="match status" value="1"/>
</dbReference>
<evidence type="ECO:0000259" key="1">
    <source>
        <dbReference type="SMART" id="SM00748"/>
    </source>
</evidence>
<evidence type="ECO:0000313" key="2">
    <source>
        <dbReference type="EMBL" id="CAH3127484.1"/>
    </source>
</evidence>
<dbReference type="SUPFAM" id="SSF81593">
    <property type="entry name" value="Nucleotidyltransferase substrate binding subunit/domain"/>
    <property type="match status" value="1"/>
</dbReference>
<reference evidence="2 3" key="1">
    <citation type="submission" date="2022-05" db="EMBL/GenBank/DDBJ databases">
        <authorList>
            <consortium name="Genoscope - CEA"/>
            <person name="William W."/>
        </authorList>
    </citation>
    <scope>NUCLEOTIDE SEQUENCE [LARGE SCALE GENOMIC DNA]</scope>
</reference>
<dbReference type="SUPFAM" id="SSF55874">
    <property type="entry name" value="ATPase domain of HSP90 chaperone/DNA topoisomerase II/histidine kinase"/>
    <property type="match status" value="3"/>
</dbReference>
<name>A0AAU9WVB3_9CNID</name>
<dbReference type="InterPro" id="IPR036890">
    <property type="entry name" value="HATPase_C_sf"/>
</dbReference>
<comment type="caution">
    <text evidence="2">The sequence shown here is derived from an EMBL/GenBank/DDBJ whole genome shotgun (WGS) entry which is preliminary data.</text>
</comment>
<dbReference type="InterPro" id="IPR052972">
    <property type="entry name" value="Sacsin_chaperone_reg"/>
</dbReference>
<dbReference type="SMART" id="SM00748">
    <property type="entry name" value="HEPN"/>
    <property type="match status" value="1"/>
</dbReference>